<evidence type="ECO:0000313" key="7">
    <source>
        <dbReference type="Proteomes" id="UP000253314"/>
    </source>
</evidence>
<reference evidence="6 7" key="1">
    <citation type="submission" date="2018-07" db="EMBL/GenBank/DDBJ databases">
        <title>Lottiidibacillus patelloidae gen. nov., sp. nov., isolated from the intestinal tract of a marine limpet and the reclassification of B. taeanensis BH030017T, B. algicola KMM 3737T and B. hwajinpoensis SW-72T as genus Lottiidibacillus.</title>
        <authorList>
            <person name="Liu R."/>
            <person name="Huang Z."/>
        </authorList>
    </citation>
    <scope>NUCLEOTIDE SEQUENCE [LARGE SCALE GENOMIC DNA]</scope>
    <source>
        <strain evidence="6 7">BH030017</strain>
    </source>
</reference>
<dbReference type="PANTHER" id="PTHR43024:SF1">
    <property type="entry name" value="UDP-N-ACETYLMURAMOYL-TRIPEPTIDE--D-ALANYL-D-ALANINE LIGASE"/>
    <property type="match status" value="1"/>
</dbReference>
<dbReference type="AlphaFoldDB" id="A0A366XUV5"/>
<dbReference type="GO" id="GO:0005524">
    <property type="term" value="F:ATP binding"/>
    <property type="evidence" value="ECO:0007669"/>
    <property type="project" value="UniProtKB-KW"/>
</dbReference>
<evidence type="ECO:0000259" key="5">
    <source>
        <dbReference type="Pfam" id="PF08245"/>
    </source>
</evidence>
<dbReference type="EMBL" id="QOCW01000010">
    <property type="protein sequence ID" value="RBW69446.1"/>
    <property type="molecule type" value="Genomic_DNA"/>
</dbReference>
<evidence type="ECO:0000313" key="6">
    <source>
        <dbReference type="EMBL" id="RBW69446.1"/>
    </source>
</evidence>
<dbReference type="InterPro" id="IPR051046">
    <property type="entry name" value="MurCDEF_CellWall_CoF430Synth"/>
</dbReference>
<dbReference type="InterPro" id="IPR036615">
    <property type="entry name" value="Mur_ligase_C_dom_sf"/>
</dbReference>
<dbReference type="Pfam" id="PF08245">
    <property type="entry name" value="Mur_ligase_M"/>
    <property type="match status" value="1"/>
</dbReference>
<dbReference type="Gene3D" id="3.90.190.20">
    <property type="entry name" value="Mur ligase, C-terminal domain"/>
    <property type="match status" value="1"/>
</dbReference>
<evidence type="ECO:0000256" key="2">
    <source>
        <dbReference type="ARBA" id="ARBA00022741"/>
    </source>
</evidence>
<dbReference type="Proteomes" id="UP000253314">
    <property type="component" value="Unassembled WGS sequence"/>
</dbReference>
<proteinExistence type="predicted"/>
<evidence type="ECO:0000256" key="1">
    <source>
        <dbReference type="ARBA" id="ARBA00022598"/>
    </source>
</evidence>
<gene>
    <name evidence="6" type="ORF">DS031_11010</name>
</gene>
<feature type="domain" description="Mur ligase C-terminal" evidence="4">
    <location>
        <begin position="322"/>
        <end position="445"/>
    </location>
</feature>
<name>A0A366XUV5_9BACI</name>
<dbReference type="SUPFAM" id="SSF53623">
    <property type="entry name" value="MurD-like peptide ligases, catalytic domain"/>
    <property type="match status" value="1"/>
</dbReference>
<dbReference type="GO" id="GO:0016881">
    <property type="term" value="F:acid-amino acid ligase activity"/>
    <property type="evidence" value="ECO:0007669"/>
    <property type="project" value="InterPro"/>
</dbReference>
<comment type="caution">
    <text evidence="6">The sequence shown here is derived from an EMBL/GenBank/DDBJ whole genome shotgun (WGS) entry which is preliminary data.</text>
</comment>
<evidence type="ECO:0000256" key="3">
    <source>
        <dbReference type="ARBA" id="ARBA00022840"/>
    </source>
</evidence>
<dbReference type="InterPro" id="IPR036565">
    <property type="entry name" value="Mur-like_cat_sf"/>
</dbReference>
<keyword evidence="2" id="KW-0547">Nucleotide-binding</keyword>
<keyword evidence="3" id="KW-0067">ATP-binding</keyword>
<dbReference type="PANTHER" id="PTHR43024">
    <property type="entry name" value="UDP-N-ACETYLMURAMOYL-TRIPEPTIDE--D-ALANYL-D-ALANINE LIGASE"/>
    <property type="match status" value="1"/>
</dbReference>
<dbReference type="OrthoDB" id="9801978at2"/>
<dbReference type="SUPFAM" id="SSF53244">
    <property type="entry name" value="MurD-like peptide ligases, peptide-binding domain"/>
    <property type="match status" value="1"/>
</dbReference>
<protein>
    <submittedName>
        <fullName evidence="6">UDP-N-acetylmuramoyl-tripeptide--D-alanyl-D-alanine ligase</fullName>
    </submittedName>
</protein>
<accession>A0A366XUV5</accession>
<organism evidence="6 7">
    <name type="scientific">Bacillus taeanensis</name>
    <dbReference type="NCBI Taxonomy" id="273032"/>
    <lineage>
        <taxon>Bacteria</taxon>
        <taxon>Bacillati</taxon>
        <taxon>Bacillota</taxon>
        <taxon>Bacilli</taxon>
        <taxon>Bacillales</taxon>
        <taxon>Bacillaceae</taxon>
        <taxon>Bacillus</taxon>
    </lineage>
</organism>
<feature type="domain" description="Mur ligase central" evidence="5">
    <location>
        <begin position="109"/>
        <end position="297"/>
    </location>
</feature>
<dbReference type="InterPro" id="IPR004101">
    <property type="entry name" value="Mur_ligase_C"/>
</dbReference>
<evidence type="ECO:0000259" key="4">
    <source>
        <dbReference type="Pfam" id="PF02875"/>
    </source>
</evidence>
<dbReference type="InterPro" id="IPR013221">
    <property type="entry name" value="Mur_ligase_cen"/>
</dbReference>
<dbReference type="Pfam" id="PF02875">
    <property type="entry name" value="Mur_ligase_C"/>
    <property type="match status" value="1"/>
</dbReference>
<sequence length="467" mass="53076">MKTLFLQEILKQTGGTIIQGSGNPLIQSVTYRPKKISDHTLLFHRYKDMSLKKKLFQKYKSVVVMTDVPEMFQNLSSSVMIVKVNEVEEVYWKFVNYYRGIFSIPVIGITGTCGKTTTKEMVKHILRKYHKVHSTFLSNNQRSLNLKYLLGMDDETEAAVFEMPVASPGYLTNTIHYFQPNIRILLNIDVYHLRDSKTPEAYMKAKAEIINGLNRETGIIIINNDDENIRKVLDVTEFKQVIRFGIDKKCDFQAKKIQYEKDGMTFTLFYKNQSYPVYVPGYGKGNVYNSLAAIAAASSTGMEIRECCERLASFRQMKEHLQFHNGRGGCTVIDDTWNAAPLSMAASLDVLKETAETKKKVAILGYMPQLGDSSYAKEQYVKMGEKAAASKLDLLFVVGEQAKEIGNKAIALGMNPKNVHFVSTGTEIYQILRPLLTRDTAILFKIPHRVMIQDSFKELKKKLLNTT</sequence>
<dbReference type="RefSeq" id="WP_113806136.1">
    <property type="nucleotide sequence ID" value="NZ_QOCW01000010.1"/>
</dbReference>
<keyword evidence="7" id="KW-1185">Reference proteome</keyword>
<dbReference type="Gene3D" id="3.40.1190.10">
    <property type="entry name" value="Mur-like, catalytic domain"/>
    <property type="match status" value="1"/>
</dbReference>
<keyword evidence="1 6" id="KW-0436">Ligase</keyword>